<dbReference type="AlphaFoldDB" id="A0A1L9NGR1"/>
<evidence type="ECO:0000256" key="8">
    <source>
        <dbReference type="ARBA" id="ARBA00022630"/>
    </source>
</evidence>
<evidence type="ECO:0000313" key="19">
    <source>
        <dbReference type="Proteomes" id="UP000184304"/>
    </source>
</evidence>
<evidence type="ECO:0000313" key="18">
    <source>
        <dbReference type="EMBL" id="OJI88476.1"/>
    </source>
</evidence>
<evidence type="ECO:0000256" key="6">
    <source>
        <dbReference type="ARBA" id="ARBA00022512"/>
    </source>
</evidence>
<keyword evidence="19" id="KW-1185">Reference proteome</keyword>
<evidence type="ECO:0000256" key="12">
    <source>
        <dbReference type="ARBA" id="ARBA00049722"/>
    </source>
</evidence>
<dbReference type="PANTHER" id="PTHR11552">
    <property type="entry name" value="GLUCOSE-METHANOL-CHOLINE GMC OXIDOREDUCTASE"/>
    <property type="match status" value="1"/>
</dbReference>
<comment type="catalytic activity">
    <reaction evidence="11">
        <text>beta-D-glucose + O2 = D-glucono-1,5-lactone + H2O2</text>
        <dbReference type="Rhea" id="RHEA:11428"/>
        <dbReference type="ChEBI" id="CHEBI:15379"/>
        <dbReference type="ChEBI" id="CHEBI:15903"/>
        <dbReference type="ChEBI" id="CHEBI:16217"/>
        <dbReference type="ChEBI" id="CHEBI:16240"/>
        <dbReference type="EC" id="1.1.3.4"/>
    </reaction>
    <physiologicalReaction direction="left-to-right" evidence="11">
        <dbReference type="Rhea" id="RHEA:11429"/>
    </physiologicalReaction>
</comment>
<dbReference type="InterPro" id="IPR027424">
    <property type="entry name" value="Glucose_Oxidase_domain_2"/>
</dbReference>
<dbReference type="InterPro" id="IPR007867">
    <property type="entry name" value="GMC_OxRtase_C"/>
</dbReference>
<evidence type="ECO:0000259" key="16">
    <source>
        <dbReference type="PROSITE" id="PS00623"/>
    </source>
</evidence>
<dbReference type="Gene3D" id="3.50.50.60">
    <property type="entry name" value="FAD/NAD(P)-binding domain"/>
    <property type="match status" value="1"/>
</dbReference>
<dbReference type="Gene3D" id="4.10.450.10">
    <property type="entry name" value="Glucose Oxidase, domain 2"/>
    <property type="match status" value="1"/>
</dbReference>
<keyword evidence="10" id="KW-0560">Oxidoreductase</keyword>
<name>A0A1L9NGR1_ASPTC</name>
<keyword evidence="6" id="KW-0134">Cell wall</keyword>
<dbReference type="EC" id="1.1.3.4" evidence="12"/>
<evidence type="ECO:0000256" key="13">
    <source>
        <dbReference type="PIRSR" id="PIRSR000137-1"/>
    </source>
</evidence>
<dbReference type="GO" id="GO:0046562">
    <property type="term" value="F:beta-D-glucose oxidase activity"/>
    <property type="evidence" value="ECO:0007669"/>
    <property type="project" value="UniProtKB-EC"/>
</dbReference>
<keyword evidence="7" id="KW-0964">Secreted</keyword>
<evidence type="ECO:0000256" key="1">
    <source>
        <dbReference type="ARBA" id="ARBA00001974"/>
    </source>
</evidence>
<dbReference type="Gene3D" id="3.30.560.10">
    <property type="entry name" value="Glucose Oxidase, domain 3"/>
    <property type="match status" value="1"/>
</dbReference>
<evidence type="ECO:0000256" key="2">
    <source>
        <dbReference type="ARBA" id="ARBA00004191"/>
    </source>
</evidence>
<organism evidence="18 19">
    <name type="scientific">Aspergillus tubingensis (strain CBS 134.48)</name>
    <dbReference type="NCBI Taxonomy" id="767770"/>
    <lineage>
        <taxon>Eukaryota</taxon>
        <taxon>Fungi</taxon>
        <taxon>Dikarya</taxon>
        <taxon>Ascomycota</taxon>
        <taxon>Pezizomycotina</taxon>
        <taxon>Eurotiomycetes</taxon>
        <taxon>Eurotiomycetidae</taxon>
        <taxon>Eurotiales</taxon>
        <taxon>Aspergillaceae</taxon>
        <taxon>Aspergillus</taxon>
        <taxon>Aspergillus subgen. Circumdati</taxon>
    </lineage>
</organism>
<protein>
    <recommendedName>
        <fullName evidence="12">glucose oxidase</fullName>
        <ecNumber evidence="12">1.1.3.4</ecNumber>
    </recommendedName>
</protein>
<keyword evidence="8 15" id="KW-0285">Flavoprotein</keyword>
<evidence type="ECO:0000256" key="10">
    <source>
        <dbReference type="ARBA" id="ARBA00023002"/>
    </source>
</evidence>
<dbReference type="PROSITE" id="PS00623">
    <property type="entry name" value="GMC_OXRED_1"/>
    <property type="match status" value="1"/>
</dbReference>
<accession>A0A1L9NGR1</accession>
<keyword evidence="9 14" id="KW-0274">FAD</keyword>
<comment type="similarity">
    <text evidence="4 15">Belongs to the GMC oxidoreductase family.</text>
</comment>
<comment type="subcellular location">
    <subcellularLocation>
        <location evidence="2">Secreted</location>
        <location evidence="2">Cell wall</location>
    </subcellularLocation>
    <subcellularLocation>
        <location evidence="3">Secreted</location>
        <location evidence="3">Extracellular space</location>
        <location evidence="3">Extracellular matrix</location>
    </subcellularLocation>
</comment>
<comment type="subunit">
    <text evidence="5">Homodimer.</text>
</comment>
<evidence type="ECO:0000259" key="17">
    <source>
        <dbReference type="PROSITE" id="PS00624"/>
    </source>
</evidence>
<evidence type="ECO:0000256" key="3">
    <source>
        <dbReference type="ARBA" id="ARBA00004498"/>
    </source>
</evidence>
<proteinExistence type="inferred from homology"/>
<comment type="cofactor">
    <cofactor evidence="1 14">
        <name>FAD</name>
        <dbReference type="ChEBI" id="CHEBI:57692"/>
    </cofactor>
</comment>
<dbReference type="PIRSF" id="PIRSF000137">
    <property type="entry name" value="Alcohol_oxidase"/>
    <property type="match status" value="1"/>
</dbReference>
<dbReference type="EMBL" id="KV878179">
    <property type="protein sequence ID" value="OJI88476.1"/>
    <property type="molecule type" value="Genomic_DNA"/>
</dbReference>
<evidence type="ECO:0000256" key="4">
    <source>
        <dbReference type="ARBA" id="ARBA00010790"/>
    </source>
</evidence>
<evidence type="ECO:0000256" key="7">
    <source>
        <dbReference type="ARBA" id="ARBA00022530"/>
    </source>
</evidence>
<feature type="domain" description="Glucose-methanol-choline oxidoreductase N-terminal" evidence="16">
    <location>
        <begin position="203"/>
        <end position="226"/>
    </location>
</feature>
<dbReference type="OMA" id="FEYNPRY"/>
<dbReference type="InterPro" id="IPR012132">
    <property type="entry name" value="GMC_OxRdtase"/>
</dbReference>
<dbReference type="STRING" id="767770.A0A1L9NGR1"/>
<dbReference type="InterPro" id="IPR036188">
    <property type="entry name" value="FAD/NAD-bd_sf"/>
</dbReference>
<dbReference type="Pfam" id="PF05199">
    <property type="entry name" value="GMC_oxred_C"/>
    <property type="match status" value="1"/>
</dbReference>
<evidence type="ECO:0000256" key="5">
    <source>
        <dbReference type="ARBA" id="ARBA00011738"/>
    </source>
</evidence>
<dbReference type="Proteomes" id="UP000184304">
    <property type="component" value="Unassembled WGS sequence"/>
</dbReference>
<reference evidence="19" key="1">
    <citation type="journal article" date="2017" name="Genome Biol.">
        <title>Comparative genomics reveals high biological diversity and specific adaptations in the industrially and medically important fungal genus Aspergillus.</title>
        <authorList>
            <person name="de Vries R.P."/>
            <person name="Riley R."/>
            <person name="Wiebenga A."/>
            <person name="Aguilar-Osorio G."/>
            <person name="Amillis S."/>
            <person name="Uchima C.A."/>
            <person name="Anderluh G."/>
            <person name="Asadollahi M."/>
            <person name="Askin M."/>
            <person name="Barry K."/>
            <person name="Battaglia E."/>
            <person name="Bayram O."/>
            <person name="Benocci T."/>
            <person name="Braus-Stromeyer S.A."/>
            <person name="Caldana C."/>
            <person name="Canovas D."/>
            <person name="Cerqueira G.C."/>
            <person name="Chen F."/>
            <person name="Chen W."/>
            <person name="Choi C."/>
            <person name="Clum A."/>
            <person name="Dos Santos R.A."/>
            <person name="Damasio A.R."/>
            <person name="Diallinas G."/>
            <person name="Emri T."/>
            <person name="Fekete E."/>
            <person name="Flipphi M."/>
            <person name="Freyberg S."/>
            <person name="Gallo A."/>
            <person name="Gournas C."/>
            <person name="Habgood R."/>
            <person name="Hainaut M."/>
            <person name="Harispe M.L."/>
            <person name="Henrissat B."/>
            <person name="Hilden K.S."/>
            <person name="Hope R."/>
            <person name="Hossain A."/>
            <person name="Karabika E."/>
            <person name="Karaffa L."/>
            <person name="Karanyi Z."/>
            <person name="Krasevec N."/>
            <person name="Kuo A."/>
            <person name="Kusch H."/>
            <person name="LaButti K."/>
            <person name="Lagendijk E.L."/>
            <person name="Lapidus A."/>
            <person name="Levasseur A."/>
            <person name="Lindquist E."/>
            <person name="Lipzen A."/>
            <person name="Logrieco A.F."/>
            <person name="MacCabe A."/>
            <person name="Maekelae M.R."/>
            <person name="Malavazi I."/>
            <person name="Melin P."/>
            <person name="Meyer V."/>
            <person name="Mielnichuk N."/>
            <person name="Miskei M."/>
            <person name="Molnar A.P."/>
            <person name="Mule G."/>
            <person name="Ngan C.Y."/>
            <person name="Orejas M."/>
            <person name="Orosz E."/>
            <person name="Ouedraogo J.P."/>
            <person name="Overkamp K.M."/>
            <person name="Park H.-S."/>
            <person name="Perrone G."/>
            <person name="Piumi F."/>
            <person name="Punt P.J."/>
            <person name="Ram A.F."/>
            <person name="Ramon A."/>
            <person name="Rauscher S."/>
            <person name="Record E."/>
            <person name="Riano-Pachon D.M."/>
            <person name="Robert V."/>
            <person name="Roehrig J."/>
            <person name="Ruller R."/>
            <person name="Salamov A."/>
            <person name="Salih N.S."/>
            <person name="Samson R.A."/>
            <person name="Sandor E."/>
            <person name="Sanguinetti M."/>
            <person name="Schuetze T."/>
            <person name="Sepcic K."/>
            <person name="Shelest E."/>
            <person name="Sherlock G."/>
            <person name="Sophianopoulou V."/>
            <person name="Squina F.M."/>
            <person name="Sun H."/>
            <person name="Susca A."/>
            <person name="Todd R.B."/>
            <person name="Tsang A."/>
            <person name="Unkles S.E."/>
            <person name="van de Wiele N."/>
            <person name="van Rossen-Uffink D."/>
            <person name="Oliveira J.V."/>
            <person name="Vesth T.C."/>
            <person name="Visser J."/>
            <person name="Yu J.-H."/>
            <person name="Zhou M."/>
            <person name="Andersen M.R."/>
            <person name="Archer D.B."/>
            <person name="Baker S.E."/>
            <person name="Benoit I."/>
            <person name="Brakhage A.A."/>
            <person name="Braus G.H."/>
            <person name="Fischer R."/>
            <person name="Frisvad J.C."/>
            <person name="Goldman G.H."/>
            <person name="Houbraken J."/>
            <person name="Oakley B."/>
            <person name="Pocsi I."/>
            <person name="Scazzocchio C."/>
            <person name="Seiboth B."/>
            <person name="vanKuyk P.A."/>
            <person name="Wortman J."/>
            <person name="Dyer P.S."/>
            <person name="Grigoriev I.V."/>
        </authorList>
    </citation>
    <scope>NUCLEOTIDE SEQUENCE [LARGE SCALE GENOMIC DNA]</scope>
    <source>
        <strain evidence="19">CBS 134.48</strain>
    </source>
</reference>
<dbReference type="PROSITE" id="PS00624">
    <property type="entry name" value="GMC_OXRED_2"/>
    <property type="match status" value="1"/>
</dbReference>
<dbReference type="VEuPathDB" id="FungiDB:ASPTUDRAFT_50400"/>
<dbReference type="SUPFAM" id="SSF54373">
    <property type="entry name" value="FAD-linked reductases, C-terminal domain"/>
    <property type="match status" value="1"/>
</dbReference>
<dbReference type="OrthoDB" id="269227at2759"/>
<gene>
    <name evidence="18" type="ORF">ASPTUDRAFT_50400</name>
</gene>
<dbReference type="InterPro" id="IPR000172">
    <property type="entry name" value="GMC_OxRdtase_N"/>
</dbReference>
<dbReference type="SUPFAM" id="SSF51905">
    <property type="entry name" value="FAD/NAD(P)-binding domain"/>
    <property type="match status" value="1"/>
</dbReference>
<dbReference type="GO" id="GO:0050660">
    <property type="term" value="F:flavin adenine dinucleotide binding"/>
    <property type="evidence" value="ECO:0007669"/>
    <property type="project" value="InterPro"/>
</dbReference>
<feature type="domain" description="Glucose-methanol-choline oxidoreductase N-terminal" evidence="17">
    <location>
        <begin position="414"/>
        <end position="428"/>
    </location>
</feature>
<evidence type="ECO:0000256" key="11">
    <source>
        <dbReference type="ARBA" id="ARBA00049435"/>
    </source>
</evidence>
<dbReference type="Pfam" id="PF00732">
    <property type="entry name" value="GMC_oxred_N"/>
    <property type="match status" value="1"/>
</dbReference>
<evidence type="ECO:0000256" key="9">
    <source>
        <dbReference type="ARBA" id="ARBA00022827"/>
    </source>
</evidence>
<evidence type="ECO:0000256" key="15">
    <source>
        <dbReference type="RuleBase" id="RU003968"/>
    </source>
</evidence>
<feature type="binding site" evidence="14">
    <location>
        <position position="675"/>
    </location>
    <ligand>
        <name>FAD</name>
        <dbReference type="ChEBI" id="CHEBI:57692"/>
    </ligand>
</feature>
<keyword evidence="7" id="KW-0272">Extracellular matrix</keyword>
<sequence>MDKPLDHGSSIGLERSNFMWLKIGTYIVYLHSLSTSLPNGKLTPWAALITKMQLIFFAPALLLPNVLAEHFQAPLQPTGSLSFTPKDHLHDDPNRNINTNTIPHGITDDSRIIHNQTFDYIIAGGGLTGLTLAAKLVSEKKYTVLVIESGFYAWEYGPKIDDLNTYGQVFGSSVDHAYETSPQLVGNDGETGLDKDIRLVRSGNGLGGSTLINGGSWTRPHKSQLNSWEKVFGNTGWSWEALKGKMEEIEVPRDPKTDNITKGSLHSFDAECHNKEPDRGRVKVGARDRGYGWSQLIGALMETVKKTYSGVVNQKDLCCGDPTGVSMFLNTLTNEQVRTDAARSWLKPILDDQELREYITVLTGELVGKVHLDNGPALRMGAKWQAKGVEFGVHKKPEWKWDAWARNEVLLAAGSTISPLILQWSGIGPKAWLDAAGIEQKLDLPVGYNLQDQTTTSVVTKPKESGNGQGQAAYFATFAEIFGDEAEQMKKILNDDKELDKWAEHAVKGHGFPDKANLLKQYKNYRDWLLTDKVSYAELFLDTDNSTHFDLWNLIPFTRGYVKILDNDPYLRSFEYNPRYFENILDLYGQAAATRLARQLTNTYDMKQYVDKEQVPGRYVPQGANLSQWADYVKQNYRANYHGVGTCSMMKRDLGGVVDSEAKVYDVKGLRVVDGSIPPTQLSSHVMTVFYAMAVKIAESVINDAGKT</sequence>
<dbReference type="PANTHER" id="PTHR11552:SF201">
    <property type="entry name" value="GLUCOSE-METHANOL-CHOLINE OXIDOREDUCTASE N-TERMINAL DOMAIN-CONTAINING PROTEIN"/>
    <property type="match status" value="1"/>
</dbReference>
<feature type="active site" description="Proton acceptor" evidence="13">
    <location>
        <position position="685"/>
    </location>
</feature>
<feature type="binding site" evidence="14">
    <location>
        <position position="367"/>
    </location>
    <ligand>
        <name>FAD</name>
        <dbReference type="ChEBI" id="CHEBI:57692"/>
    </ligand>
</feature>
<feature type="active site" description="Proton donor" evidence="13">
    <location>
        <position position="642"/>
    </location>
</feature>
<evidence type="ECO:0000256" key="14">
    <source>
        <dbReference type="PIRSR" id="PIRSR000137-2"/>
    </source>
</evidence>